<evidence type="ECO:0008006" key="4">
    <source>
        <dbReference type="Google" id="ProtNLM"/>
    </source>
</evidence>
<feature type="compositionally biased region" description="Low complexity" evidence="1">
    <location>
        <begin position="224"/>
        <end position="246"/>
    </location>
</feature>
<dbReference type="PANTHER" id="PTHR16537:SF1">
    <property type="entry name" value="PROTEIN ZNRD2"/>
    <property type="match status" value="1"/>
</dbReference>
<evidence type="ECO:0000256" key="1">
    <source>
        <dbReference type="SAM" id="MobiDB-lite"/>
    </source>
</evidence>
<accession>A0A8J4Q5K8</accession>
<keyword evidence="3" id="KW-1185">Reference proteome</keyword>
<comment type="caution">
    <text evidence="2">The sequence shown here is derived from an EMBL/GenBank/DDBJ whole genome shotgun (WGS) entry which is preliminary data.</text>
</comment>
<proteinExistence type="predicted"/>
<feature type="region of interest" description="Disordered" evidence="1">
    <location>
        <begin position="209"/>
        <end position="275"/>
    </location>
</feature>
<protein>
    <recommendedName>
        <fullName evidence="4">Sjogrens syndrome scleroderma autoantigen 1 family protein</fullName>
    </recommendedName>
</protein>
<feature type="compositionally biased region" description="Low complexity" evidence="1">
    <location>
        <begin position="79"/>
        <end position="99"/>
    </location>
</feature>
<dbReference type="Proteomes" id="UP000695562">
    <property type="component" value="Unassembled WGS sequence"/>
</dbReference>
<feature type="compositionally biased region" description="Polar residues" evidence="1">
    <location>
        <begin position="247"/>
        <end position="265"/>
    </location>
</feature>
<evidence type="ECO:0000313" key="3">
    <source>
        <dbReference type="Proteomes" id="UP000695562"/>
    </source>
</evidence>
<organism evidence="2 3">
    <name type="scientific">Polysphondylium violaceum</name>
    <dbReference type="NCBI Taxonomy" id="133409"/>
    <lineage>
        <taxon>Eukaryota</taxon>
        <taxon>Amoebozoa</taxon>
        <taxon>Evosea</taxon>
        <taxon>Eumycetozoa</taxon>
        <taxon>Dictyostelia</taxon>
        <taxon>Dictyosteliales</taxon>
        <taxon>Dictyosteliaceae</taxon>
        <taxon>Polysphondylium</taxon>
    </lineage>
</organism>
<dbReference type="AlphaFoldDB" id="A0A8J4Q5K8"/>
<dbReference type="Pfam" id="PF06677">
    <property type="entry name" value="Auto_anti-p27"/>
    <property type="match status" value="2"/>
</dbReference>
<dbReference type="InterPro" id="IPR051888">
    <property type="entry name" value="UPF0148_domain"/>
</dbReference>
<feature type="region of interest" description="Disordered" evidence="1">
    <location>
        <begin position="79"/>
        <end position="107"/>
    </location>
</feature>
<dbReference type="PANTHER" id="PTHR16537">
    <property type="entry name" value="SJOEGREN SYNDROME/SCLERODERMA AUTOANTIGEN 1"/>
    <property type="match status" value="1"/>
</dbReference>
<name>A0A8J4Q5K8_9MYCE</name>
<dbReference type="InterPro" id="IPR009563">
    <property type="entry name" value="SSSCA1"/>
</dbReference>
<gene>
    <name evidence="2" type="ORF">CYY_004341</name>
</gene>
<evidence type="ECO:0000313" key="2">
    <source>
        <dbReference type="EMBL" id="KAF2074366.1"/>
    </source>
</evidence>
<reference evidence="2" key="1">
    <citation type="submission" date="2020-01" db="EMBL/GenBank/DDBJ databases">
        <title>Development of genomics and gene disruption for Polysphondylium violaceum indicates a role for the polyketide synthase stlB in stalk morphogenesis.</title>
        <authorList>
            <person name="Narita B."/>
            <person name="Kawabe Y."/>
            <person name="Kin K."/>
            <person name="Saito T."/>
            <person name="Gibbs R."/>
            <person name="Kuspa A."/>
            <person name="Muzny D."/>
            <person name="Queller D."/>
            <person name="Richards S."/>
            <person name="Strassman J."/>
            <person name="Sucgang R."/>
            <person name="Worley K."/>
            <person name="Schaap P."/>
        </authorList>
    </citation>
    <scope>NUCLEOTIDE SEQUENCE</scope>
    <source>
        <strain evidence="2">QSvi11</strain>
    </source>
</reference>
<dbReference type="OrthoDB" id="28939at2759"/>
<dbReference type="EMBL" id="AJWJ01000151">
    <property type="protein sequence ID" value="KAF2074366.1"/>
    <property type="molecule type" value="Genomic_DNA"/>
</dbReference>
<sequence>MADASMLLGKKLLQGWAMLDSVCQLCSVVPLMEDRKNKVITCVTCNQFYTRDNNNKIIILPSDQQNSIKINDNEVNISVSEPPVSTTSSSTSTSSPSSSLNDKHQQKLKEDEYMLDKDYYFYSDEDEDEEYVPLTEEEKQFLDKKMKKSEEFSSKMGQHLLKGWALLGDVCPNKECFGVPLMKDREKNFVCVSCESSGLTIDDLVKPTTKQQTPLPTVEKLQINSNSNSNSSSHNGDINTNNNNNTKYLTPSKNQITDSTLTSFSPPYPEPDHKRLRKEISPSVNNNFSQTKPTTIFTQGSSSVLSEEISDLPDVTNSTIKVLLERMKQTNITLESCQDQNEIPGLCALIREYSETMSSLLSLKKNWL</sequence>